<evidence type="ECO:0000313" key="6">
    <source>
        <dbReference type="Proteomes" id="UP001217089"/>
    </source>
</evidence>
<evidence type="ECO:0000256" key="2">
    <source>
        <dbReference type="SAM" id="Coils"/>
    </source>
</evidence>
<keyword evidence="2" id="KW-0175">Coiled coil</keyword>
<feature type="domain" description="USP" evidence="4">
    <location>
        <begin position="35"/>
        <end position="298"/>
    </location>
</feature>
<dbReference type="Proteomes" id="UP001217089">
    <property type="component" value="Unassembled WGS sequence"/>
</dbReference>
<proteinExistence type="inferred from homology"/>
<evidence type="ECO:0000313" key="5">
    <source>
        <dbReference type="EMBL" id="KAJ8313574.1"/>
    </source>
</evidence>
<comment type="caution">
    <text evidence="5">The sequence shown here is derived from an EMBL/GenBank/DDBJ whole genome shotgun (WGS) entry which is preliminary data.</text>
</comment>
<comment type="similarity">
    <text evidence="1">Belongs to the peptidase C19 family.</text>
</comment>
<dbReference type="InterPro" id="IPR028889">
    <property type="entry name" value="USP"/>
</dbReference>
<dbReference type="SUPFAM" id="SSF54236">
    <property type="entry name" value="Ubiquitin-like"/>
    <property type="match status" value="1"/>
</dbReference>
<dbReference type="PANTHER" id="PTHR24006">
    <property type="entry name" value="UBIQUITIN CARBOXYL-TERMINAL HYDROLASE"/>
    <property type="match status" value="1"/>
</dbReference>
<organism evidence="5 6">
    <name type="scientific">Tegillarca granosa</name>
    <name type="common">Malaysian cockle</name>
    <name type="synonym">Anadara granosa</name>
    <dbReference type="NCBI Taxonomy" id="220873"/>
    <lineage>
        <taxon>Eukaryota</taxon>
        <taxon>Metazoa</taxon>
        <taxon>Spiralia</taxon>
        <taxon>Lophotrochozoa</taxon>
        <taxon>Mollusca</taxon>
        <taxon>Bivalvia</taxon>
        <taxon>Autobranchia</taxon>
        <taxon>Pteriomorphia</taxon>
        <taxon>Arcoida</taxon>
        <taxon>Arcoidea</taxon>
        <taxon>Arcidae</taxon>
        <taxon>Tegillarca</taxon>
    </lineage>
</organism>
<dbReference type="InterPro" id="IPR018200">
    <property type="entry name" value="USP_CS"/>
</dbReference>
<name>A0ABQ9F8B1_TEGGR</name>
<evidence type="ECO:0000256" key="3">
    <source>
        <dbReference type="SAM" id="MobiDB-lite"/>
    </source>
</evidence>
<dbReference type="EMBL" id="JARBDR010000342">
    <property type="protein sequence ID" value="KAJ8313574.1"/>
    <property type="molecule type" value="Genomic_DNA"/>
</dbReference>
<dbReference type="PANTHER" id="PTHR24006:SF842">
    <property type="entry name" value="UBIQUITIN CARBOXYL-TERMINAL HYDROLASE 40"/>
    <property type="match status" value="1"/>
</dbReference>
<dbReference type="InterPro" id="IPR001394">
    <property type="entry name" value="Peptidase_C19_UCH"/>
</dbReference>
<dbReference type="PROSITE" id="PS00973">
    <property type="entry name" value="USP_2"/>
    <property type="match status" value="1"/>
</dbReference>
<reference evidence="5 6" key="1">
    <citation type="submission" date="2022-12" db="EMBL/GenBank/DDBJ databases">
        <title>Chromosome-level genome of Tegillarca granosa.</title>
        <authorList>
            <person name="Kim J."/>
        </authorList>
    </citation>
    <scope>NUCLEOTIDE SEQUENCE [LARGE SCALE GENOMIC DNA]</scope>
    <source>
        <strain evidence="5">Teg-2019</strain>
        <tissue evidence="5">Adductor muscle</tissue>
    </source>
</reference>
<dbReference type="PROSITE" id="PS50235">
    <property type="entry name" value="USP_3"/>
    <property type="match status" value="1"/>
</dbReference>
<dbReference type="InterPro" id="IPR038765">
    <property type="entry name" value="Papain-like_cys_pep_sf"/>
</dbReference>
<evidence type="ECO:0000259" key="4">
    <source>
        <dbReference type="PROSITE" id="PS50235"/>
    </source>
</evidence>
<dbReference type="PROSITE" id="PS00972">
    <property type="entry name" value="USP_1"/>
    <property type="match status" value="1"/>
</dbReference>
<evidence type="ECO:0000256" key="1">
    <source>
        <dbReference type="RuleBase" id="RU366025"/>
    </source>
</evidence>
<keyword evidence="1" id="KW-0378">Hydrolase</keyword>
<protein>
    <recommendedName>
        <fullName evidence="1">Ubiquitin carboxyl-terminal hydrolase</fullName>
        <ecNumber evidence="1">3.4.19.12</ecNumber>
    </recommendedName>
</protein>
<dbReference type="EC" id="3.4.19.12" evidence="1"/>
<keyword evidence="6" id="KW-1185">Reference proteome</keyword>
<feature type="compositionally biased region" description="Acidic residues" evidence="3">
    <location>
        <begin position="1"/>
        <end position="11"/>
    </location>
</feature>
<comment type="catalytic activity">
    <reaction evidence="1">
        <text>Thiol-dependent hydrolysis of ester, thioester, amide, peptide and isopeptide bonds formed by the C-terminal Gly of ubiquitin (a 76-residue protein attached to proteins as an intracellular targeting signal).</text>
        <dbReference type="EC" id="3.4.19.12"/>
    </reaction>
</comment>
<keyword evidence="1" id="KW-0645">Protease</keyword>
<dbReference type="SUPFAM" id="SSF54001">
    <property type="entry name" value="Cysteine proteinases"/>
    <property type="match status" value="1"/>
</dbReference>
<dbReference type="Gene3D" id="3.90.70.10">
    <property type="entry name" value="Cysteine proteinases"/>
    <property type="match status" value="1"/>
</dbReference>
<gene>
    <name evidence="5" type="ORF">KUTeg_008135</name>
</gene>
<dbReference type="InterPro" id="IPR050164">
    <property type="entry name" value="Peptidase_C19"/>
</dbReference>
<keyword evidence="1" id="KW-0833">Ubl conjugation pathway</keyword>
<dbReference type="Pfam" id="PF00443">
    <property type="entry name" value="UCH"/>
    <property type="match status" value="2"/>
</dbReference>
<dbReference type="InterPro" id="IPR029071">
    <property type="entry name" value="Ubiquitin-like_domsf"/>
</dbReference>
<feature type="coiled-coil region" evidence="2">
    <location>
        <begin position="782"/>
        <end position="812"/>
    </location>
</feature>
<accession>A0ABQ9F8B1</accession>
<sequence>MLEVLFEDENDQVQGSEDKSGLPVPPSPRLQCGFCGISNQGATCYLNSLLQTLLLTPEFRELLFELDEEELGSLADKDKPGVKVRIIPIQLQRLFGKLLLSDQQSVSTTELTESFGWTDNEGYQQHDVQELNRILFSAIEDSLIGTSGRGLINRLYHGTIVNQENFLDLTLSITGLDTLENGLKSCYIEKEVMDGKNQYRCERCNKLVNATKGARLRCLPEILTISLLRFSYDFAGPNDINEYELFSVVIHRGGAYGGHYHAYIKDIDGLGKWTHPDEETIQIPTDPTTGEVDFIECDCPVELIQAILHRHKDIQTVDKLCGEITKQTGVSWNKRFKKQFGPIHKRWGTQHTKCQTESLVKFWKKTMNYTIKDDDEKMLKDLSIDEGTKLFIWNGTKVGDDFVPTGPLCEPIQITVIYGNPKQLSYGFSKSLTLEEFKIMSCDLCGLLVDQVHLKKVIGDDEDRNVVSFRNEDFQKKLEELKIKDGDKIILDSSATSQKTQIDKSLLEKSKMKSKIEVHIENKCMESCDKDRSRCKIEVEINQTVGELKVMAISKFGLGDIEDGVHDGSTIETAAITQGTNLILEAGPAPSSNQGYIRIMIWLYKTPEKPFMSTETEKSGVLSWITSGLQSLLGSETKETKSELEYPVQLGEVEVSLLSVLEDLKIQILTLPGLENLNIPSPDFLRIILSVKVRIPETRTYAPEVEILWDVTHGATVQSLKQTISNGLLMSSDSIKIAKHIPRRFEWMKPVQQQKGKKKGGQKTNLRQAPYNIQDGDVIGVMEEMKRQIEEIRKQREERRKMEAEFDGFQKKSRRPEVALKIKVDDFR</sequence>
<keyword evidence="1" id="KW-0788">Thiol protease</keyword>
<feature type="region of interest" description="Disordered" evidence="3">
    <location>
        <begin position="1"/>
        <end position="25"/>
    </location>
</feature>